<evidence type="ECO:0000256" key="14">
    <source>
        <dbReference type="SAM" id="Coils"/>
    </source>
</evidence>
<reference evidence="17" key="1">
    <citation type="submission" date="2022-11" db="UniProtKB">
        <authorList>
            <consortium name="WormBaseParasite"/>
        </authorList>
    </citation>
    <scope>IDENTIFICATION</scope>
</reference>
<dbReference type="InterPro" id="IPR001873">
    <property type="entry name" value="ENaC"/>
</dbReference>
<keyword evidence="14" id="KW-0175">Coiled coil</keyword>
<dbReference type="PANTHER" id="PTHR11690:SF222">
    <property type="entry name" value="AMILORIDE-SENSITIVE SODIUM CHANNEL SUBUNIT GAMMA"/>
    <property type="match status" value="1"/>
</dbReference>
<keyword evidence="8 13" id="KW-0406">Ion transport</keyword>
<keyword evidence="12 13" id="KW-0407">Ion channel</keyword>
<evidence type="ECO:0000256" key="2">
    <source>
        <dbReference type="ARBA" id="ARBA00007193"/>
    </source>
</evidence>
<evidence type="ECO:0000256" key="13">
    <source>
        <dbReference type="RuleBase" id="RU000679"/>
    </source>
</evidence>
<comment type="similarity">
    <text evidence="2 13">Belongs to the amiloride-sensitive sodium channel (TC 1.A.6) family.</text>
</comment>
<comment type="subcellular location">
    <subcellularLocation>
        <location evidence="1">Membrane</location>
        <topology evidence="1">Multi-pass membrane protein</topology>
    </subcellularLocation>
</comment>
<dbReference type="PRINTS" id="PR01078">
    <property type="entry name" value="AMINACHANNEL"/>
</dbReference>
<dbReference type="Gene3D" id="1.10.287.820">
    <property type="entry name" value="Acid-sensing ion channel domain"/>
    <property type="match status" value="1"/>
</dbReference>
<evidence type="ECO:0000256" key="1">
    <source>
        <dbReference type="ARBA" id="ARBA00004141"/>
    </source>
</evidence>
<evidence type="ECO:0000256" key="9">
    <source>
        <dbReference type="ARBA" id="ARBA00023136"/>
    </source>
</evidence>
<evidence type="ECO:0000256" key="12">
    <source>
        <dbReference type="ARBA" id="ARBA00023303"/>
    </source>
</evidence>
<keyword evidence="5 13" id="KW-0812">Transmembrane</keyword>
<organism evidence="16 17">
    <name type="scientific">Acrobeloides nanus</name>
    <dbReference type="NCBI Taxonomy" id="290746"/>
    <lineage>
        <taxon>Eukaryota</taxon>
        <taxon>Metazoa</taxon>
        <taxon>Ecdysozoa</taxon>
        <taxon>Nematoda</taxon>
        <taxon>Chromadorea</taxon>
        <taxon>Rhabditida</taxon>
        <taxon>Tylenchina</taxon>
        <taxon>Cephalobomorpha</taxon>
        <taxon>Cephaloboidea</taxon>
        <taxon>Cephalobidae</taxon>
        <taxon>Acrobeloides</taxon>
    </lineage>
</organism>
<evidence type="ECO:0000256" key="5">
    <source>
        <dbReference type="ARBA" id="ARBA00022692"/>
    </source>
</evidence>
<keyword evidence="4 13" id="KW-0894">Sodium channel</keyword>
<protein>
    <submittedName>
        <fullName evidence="17">Uncharacterized protein</fullName>
    </submittedName>
</protein>
<proteinExistence type="inferred from homology"/>
<feature type="transmembrane region" description="Helical" evidence="15">
    <location>
        <begin position="202"/>
        <end position="226"/>
    </location>
</feature>
<keyword evidence="16" id="KW-1185">Reference proteome</keyword>
<evidence type="ECO:0000256" key="8">
    <source>
        <dbReference type="ARBA" id="ARBA00023065"/>
    </source>
</evidence>
<dbReference type="AlphaFoldDB" id="A0A914DJB1"/>
<keyword evidence="3 13" id="KW-0813">Transport</keyword>
<evidence type="ECO:0000313" key="16">
    <source>
        <dbReference type="Proteomes" id="UP000887540"/>
    </source>
</evidence>
<sequence length="300" mass="34632">MGLRFYLHIPRDLPHLVGDGISVAPGGIIYSSITPIQYTLLAKHKWGDCIESWPKGISLDGVYSSARCQAFCRATYFTNKCGCSPFVYDLNEKFTRCTPYKLYECIKDEPIDSLEEALKCDQCSIECDRWTYSTSNSYDFGYSPGAYEWFNDRSPNWTEEYVKNNFVALNIYYKELTYSYFEQLQGSDLVVLFSNIGGNMGMFVGMSLLSCTEVIIFLSKISWILFSKKRRNYLKQKKDQEKEREQKLEEALKNIKLEAAKAAEENEAKLEQTLKNIKDLALASKQAEEARKEQEKSSWR</sequence>
<dbReference type="WBParaSite" id="ACRNAN_scaffold2860.g9633.t1">
    <property type="protein sequence ID" value="ACRNAN_scaffold2860.g9633.t1"/>
    <property type="gene ID" value="ACRNAN_scaffold2860.g9633"/>
</dbReference>
<keyword evidence="6 15" id="KW-1133">Transmembrane helix</keyword>
<dbReference type="Proteomes" id="UP000887540">
    <property type="component" value="Unplaced"/>
</dbReference>
<feature type="coiled-coil region" evidence="14">
    <location>
        <begin position="230"/>
        <end position="297"/>
    </location>
</feature>
<keyword evidence="9 15" id="KW-0472">Membrane</keyword>
<evidence type="ECO:0000256" key="10">
    <source>
        <dbReference type="ARBA" id="ARBA00023180"/>
    </source>
</evidence>
<dbReference type="Gene3D" id="1.10.287.770">
    <property type="entry name" value="YojJ-like"/>
    <property type="match status" value="1"/>
</dbReference>
<name>A0A914DJB1_9BILA</name>
<accession>A0A914DJB1</accession>
<keyword evidence="11 13" id="KW-0739">Sodium transport</keyword>
<evidence type="ECO:0000256" key="15">
    <source>
        <dbReference type="SAM" id="Phobius"/>
    </source>
</evidence>
<keyword evidence="7" id="KW-0915">Sodium</keyword>
<dbReference type="Pfam" id="PF00858">
    <property type="entry name" value="ASC"/>
    <property type="match status" value="1"/>
</dbReference>
<dbReference type="GO" id="GO:0015280">
    <property type="term" value="F:ligand-gated sodium channel activity"/>
    <property type="evidence" value="ECO:0007669"/>
    <property type="project" value="TreeGrafter"/>
</dbReference>
<evidence type="ECO:0000256" key="3">
    <source>
        <dbReference type="ARBA" id="ARBA00022448"/>
    </source>
</evidence>
<dbReference type="PANTHER" id="PTHR11690">
    <property type="entry name" value="AMILORIDE-SENSITIVE SODIUM CHANNEL-RELATED"/>
    <property type="match status" value="1"/>
</dbReference>
<evidence type="ECO:0000313" key="17">
    <source>
        <dbReference type="WBParaSite" id="ACRNAN_scaffold2860.g9633.t1"/>
    </source>
</evidence>
<dbReference type="GO" id="GO:0005886">
    <property type="term" value="C:plasma membrane"/>
    <property type="evidence" value="ECO:0007669"/>
    <property type="project" value="TreeGrafter"/>
</dbReference>
<evidence type="ECO:0000256" key="6">
    <source>
        <dbReference type="ARBA" id="ARBA00022989"/>
    </source>
</evidence>
<evidence type="ECO:0000256" key="11">
    <source>
        <dbReference type="ARBA" id="ARBA00023201"/>
    </source>
</evidence>
<evidence type="ECO:0000256" key="4">
    <source>
        <dbReference type="ARBA" id="ARBA00022461"/>
    </source>
</evidence>
<keyword evidence="10" id="KW-0325">Glycoprotein</keyword>
<evidence type="ECO:0000256" key="7">
    <source>
        <dbReference type="ARBA" id="ARBA00023053"/>
    </source>
</evidence>